<gene>
    <name evidence="3" type="ORF">M0813_17119</name>
</gene>
<organism evidence="3 4">
    <name type="scientific">Anaeramoeba flamelloides</name>
    <dbReference type="NCBI Taxonomy" id="1746091"/>
    <lineage>
        <taxon>Eukaryota</taxon>
        <taxon>Metamonada</taxon>
        <taxon>Anaeramoebidae</taxon>
        <taxon>Anaeramoeba</taxon>
    </lineage>
</organism>
<evidence type="ECO:0000313" key="3">
    <source>
        <dbReference type="EMBL" id="KAJ6249372.1"/>
    </source>
</evidence>
<reference evidence="3" key="1">
    <citation type="submission" date="2022-08" db="EMBL/GenBank/DDBJ databases">
        <title>Novel sulfate-reducing endosymbionts in the free-living metamonad Anaeramoeba.</title>
        <authorList>
            <person name="Jerlstrom-Hultqvist J."/>
            <person name="Cepicka I."/>
            <person name="Gallot-Lavallee L."/>
            <person name="Salas-Leiva D."/>
            <person name="Curtis B.A."/>
            <person name="Zahonova K."/>
            <person name="Pipaliya S."/>
            <person name="Dacks J."/>
            <person name="Roger A.J."/>
        </authorList>
    </citation>
    <scope>NUCLEOTIDE SEQUENCE</scope>
    <source>
        <strain evidence="3">Schooner1</strain>
    </source>
</reference>
<keyword evidence="2" id="KW-0472">Membrane</keyword>
<proteinExistence type="predicted"/>
<sequence>MEENNNKLIYKFEFWCESNNILNSLGFFFGLFLFSLAVGGFGPSSLNSKTESFHIENNTDTSDNTFIITGLTKLNQFLFVSAYFHNTRDYGIFSEVGYETRLFGSNNLNKNHQSTIANWKQITSSNHSRTIECKFTSSSLEFLLIYTLDTGYVLFLAVAFLPINITINFRKNTNDQLKQEEGRHKPLNQDSKNRSESGYGLENNQIGIINEKRDHSKKPIGDGEISSEIEPSDLEYGNGNHEKNRKLKKEEFIVKKDSENEEIEKGGLLSSENSEN</sequence>
<feature type="transmembrane region" description="Helical" evidence="2">
    <location>
        <begin position="143"/>
        <end position="163"/>
    </location>
</feature>
<feature type="region of interest" description="Disordered" evidence="1">
    <location>
        <begin position="177"/>
        <end position="247"/>
    </location>
</feature>
<comment type="caution">
    <text evidence="3">The sequence shown here is derived from an EMBL/GenBank/DDBJ whole genome shotgun (WGS) entry which is preliminary data.</text>
</comment>
<protein>
    <submittedName>
        <fullName evidence="3">Transmembrane protein</fullName>
    </submittedName>
</protein>
<feature type="region of interest" description="Disordered" evidence="1">
    <location>
        <begin position="257"/>
        <end position="276"/>
    </location>
</feature>
<feature type="compositionally biased region" description="Basic and acidic residues" evidence="1">
    <location>
        <begin position="210"/>
        <end position="221"/>
    </location>
</feature>
<keyword evidence="4" id="KW-1185">Reference proteome</keyword>
<name>A0ABQ8YY29_9EUKA</name>
<keyword evidence="2 3" id="KW-0812">Transmembrane</keyword>
<accession>A0ABQ8YY29</accession>
<evidence type="ECO:0000256" key="2">
    <source>
        <dbReference type="SAM" id="Phobius"/>
    </source>
</evidence>
<dbReference type="EMBL" id="JAOAOG010000099">
    <property type="protein sequence ID" value="KAJ6249372.1"/>
    <property type="molecule type" value="Genomic_DNA"/>
</dbReference>
<evidence type="ECO:0000313" key="4">
    <source>
        <dbReference type="Proteomes" id="UP001150062"/>
    </source>
</evidence>
<feature type="transmembrane region" description="Helical" evidence="2">
    <location>
        <begin position="21"/>
        <end position="42"/>
    </location>
</feature>
<dbReference type="Proteomes" id="UP001150062">
    <property type="component" value="Unassembled WGS sequence"/>
</dbReference>
<keyword evidence="2" id="KW-1133">Transmembrane helix</keyword>
<evidence type="ECO:0000256" key="1">
    <source>
        <dbReference type="SAM" id="MobiDB-lite"/>
    </source>
</evidence>